<organism evidence="1">
    <name type="scientific">hydrothermal vent metagenome</name>
    <dbReference type="NCBI Taxonomy" id="652676"/>
    <lineage>
        <taxon>unclassified sequences</taxon>
        <taxon>metagenomes</taxon>
        <taxon>ecological metagenomes</taxon>
    </lineage>
</organism>
<protein>
    <submittedName>
        <fullName evidence="1">YlxP-like protein</fullName>
    </submittedName>
</protein>
<dbReference type="PANTHER" id="PTHR36441:SF1">
    <property type="entry name" value="DUF503 DOMAIN-CONTAINING PROTEIN"/>
    <property type="match status" value="1"/>
</dbReference>
<dbReference type="SUPFAM" id="SSF103007">
    <property type="entry name" value="Hypothetical protein TT1725"/>
    <property type="match status" value="1"/>
</dbReference>
<reference evidence="1" key="1">
    <citation type="submission" date="2018-06" db="EMBL/GenBank/DDBJ databases">
        <authorList>
            <person name="Zhirakovskaya E."/>
        </authorList>
    </citation>
    <scope>NUCLEOTIDE SEQUENCE</scope>
</reference>
<dbReference type="InterPro" id="IPR007546">
    <property type="entry name" value="DUF503"/>
</dbReference>
<dbReference type="EMBL" id="UOGF01000050">
    <property type="protein sequence ID" value="VAX29429.1"/>
    <property type="molecule type" value="Genomic_DNA"/>
</dbReference>
<gene>
    <name evidence="1" type="ORF">MNBD_NITROSPIRAE01-410</name>
</gene>
<accession>A0A3B1CGR8</accession>
<dbReference type="InterPro" id="IPR036746">
    <property type="entry name" value="TT1725-like_sf"/>
</dbReference>
<dbReference type="Pfam" id="PF04456">
    <property type="entry name" value="DUF503"/>
    <property type="match status" value="1"/>
</dbReference>
<sequence length="96" mass="10958">MKGFTLGLCTLELHIPQSHSLKEKRQVLRGIKSKIKNRFNVVIAEVDALDRWQYTVLGVTTLSNDQTMVNSVLDQVFTQIAACPEAEIVKHRLEFF</sequence>
<dbReference type="AlphaFoldDB" id="A0A3B1CGR8"/>
<dbReference type="Gene3D" id="3.30.70.1120">
    <property type="entry name" value="TT1725-like"/>
    <property type="match status" value="1"/>
</dbReference>
<proteinExistence type="predicted"/>
<name>A0A3B1CGR8_9ZZZZ</name>
<evidence type="ECO:0000313" key="1">
    <source>
        <dbReference type="EMBL" id="VAX29429.1"/>
    </source>
</evidence>
<dbReference type="PANTHER" id="PTHR36441">
    <property type="entry name" value="HYPOTHETICAL CYTOSOLIC PROTEIN"/>
    <property type="match status" value="1"/>
</dbReference>